<name>A0A0A8ZF80_ARUDO</name>
<reference evidence="1" key="2">
    <citation type="journal article" date="2015" name="Data Brief">
        <title>Shoot transcriptome of the giant reed, Arundo donax.</title>
        <authorList>
            <person name="Barrero R.A."/>
            <person name="Guerrero F.D."/>
            <person name="Moolhuijzen P."/>
            <person name="Goolsby J.A."/>
            <person name="Tidwell J."/>
            <person name="Bellgard S.E."/>
            <person name="Bellgard M.I."/>
        </authorList>
    </citation>
    <scope>NUCLEOTIDE SEQUENCE</scope>
    <source>
        <tissue evidence="1">Shoot tissue taken approximately 20 cm above the soil surface</tissue>
    </source>
</reference>
<dbReference type="AlphaFoldDB" id="A0A0A8ZF80"/>
<evidence type="ECO:0000313" key="1">
    <source>
        <dbReference type="EMBL" id="JAD37461.1"/>
    </source>
</evidence>
<reference evidence="1" key="1">
    <citation type="submission" date="2014-09" db="EMBL/GenBank/DDBJ databases">
        <authorList>
            <person name="Magalhaes I.L.F."/>
            <person name="Oliveira U."/>
            <person name="Santos F.R."/>
            <person name="Vidigal T.H.D.A."/>
            <person name="Brescovit A.D."/>
            <person name="Santos A.J."/>
        </authorList>
    </citation>
    <scope>NUCLEOTIDE SEQUENCE</scope>
    <source>
        <tissue evidence="1">Shoot tissue taken approximately 20 cm above the soil surface</tissue>
    </source>
</reference>
<dbReference type="EMBL" id="GBRH01260434">
    <property type="protein sequence ID" value="JAD37461.1"/>
    <property type="molecule type" value="Transcribed_RNA"/>
</dbReference>
<sequence length="19" mass="2226">MILINAFSPFIFTFCANYI</sequence>
<accession>A0A0A8ZF80</accession>
<protein>
    <submittedName>
        <fullName evidence="1">Uncharacterized protein</fullName>
    </submittedName>
</protein>
<organism evidence="1">
    <name type="scientific">Arundo donax</name>
    <name type="common">Giant reed</name>
    <name type="synonym">Donax arundinaceus</name>
    <dbReference type="NCBI Taxonomy" id="35708"/>
    <lineage>
        <taxon>Eukaryota</taxon>
        <taxon>Viridiplantae</taxon>
        <taxon>Streptophyta</taxon>
        <taxon>Embryophyta</taxon>
        <taxon>Tracheophyta</taxon>
        <taxon>Spermatophyta</taxon>
        <taxon>Magnoliopsida</taxon>
        <taxon>Liliopsida</taxon>
        <taxon>Poales</taxon>
        <taxon>Poaceae</taxon>
        <taxon>PACMAD clade</taxon>
        <taxon>Arundinoideae</taxon>
        <taxon>Arundineae</taxon>
        <taxon>Arundo</taxon>
    </lineage>
</organism>
<proteinExistence type="predicted"/>